<comment type="caution">
    <text evidence="1">The sequence shown here is derived from an EMBL/GenBank/DDBJ whole genome shotgun (WGS) entry which is preliminary data.</text>
</comment>
<dbReference type="Proteomes" id="UP000186601">
    <property type="component" value="Unassembled WGS sequence"/>
</dbReference>
<name>A0A2R6R7C9_9APHY</name>
<reference evidence="1 2" key="1">
    <citation type="submission" date="2018-02" db="EMBL/GenBank/DDBJ databases">
        <title>Genome sequence of the basidiomycete white-rot fungus Phlebia centrifuga.</title>
        <authorList>
            <person name="Granchi Z."/>
            <person name="Peng M."/>
            <person name="de Vries R.P."/>
            <person name="Hilden K."/>
            <person name="Makela M.R."/>
            <person name="Grigoriev I."/>
            <person name="Riley R."/>
        </authorList>
    </citation>
    <scope>NUCLEOTIDE SEQUENCE [LARGE SCALE GENOMIC DNA]</scope>
    <source>
        <strain evidence="1 2">FBCC195</strain>
    </source>
</reference>
<keyword evidence="2" id="KW-1185">Reference proteome</keyword>
<proteinExistence type="predicted"/>
<evidence type="ECO:0000313" key="2">
    <source>
        <dbReference type="Proteomes" id="UP000186601"/>
    </source>
</evidence>
<gene>
    <name evidence="1" type="ORF">PHLCEN_2v3025</name>
</gene>
<dbReference type="EMBL" id="MLYV02000271">
    <property type="protein sequence ID" value="PSS22659.1"/>
    <property type="molecule type" value="Genomic_DNA"/>
</dbReference>
<dbReference type="AlphaFoldDB" id="A0A2R6R7C9"/>
<dbReference type="OrthoDB" id="4062651at2759"/>
<sequence length="86" mass="9827">MSKEKEWAANIGEFFVCCVRRKLYLLTSQCPTGMMDWDNTRIVFTKRTLIEFLKYTGTTVDTNLSNIAKLPSEAPLLVPLVLPPLF</sequence>
<organism evidence="1 2">
    <name type="scientific">Hermanssonia centrifuga</name>
    <dbReference type="NCBI Taxonomy" id="98765"/>
    <lineage>
        <taxon>Eukaryota</taxon>
        <taxon>Fungi</taxon>
        <taxon>Dikarya</taxon>
        <taxon>Basidiomycota</taxon>
        <taxon>Agaricomycotina</taxon>
        <taxon>Agaricomycetes</taxon>
        <taxon>Polyporales</taxon>
        <taxon>Meruliaceae</taxon>
        <taxon>Hermanssonia</taxon>
    </lineage>
</organism>
<protein>
    <submittedName>
        <fullName evidence="1">Uncharacterized protein</fullName>
    </submittedName>
</protein>
<accession>A0A2R6R7C9</accession>
<evidence type="ECO:0000313" key="1">
    <source>
        <dbReference type="EMBL" id="PSS22659.1"/>
    </source>
</evidence>